<dbReference type="Proteomes" id="UP000196331">
    <property type="component" value="Unassembled WGS sequence"/>
</dbReference>
<dbReference type="EMBL" id="FUKM01000023">
    <property type="protein sequence ID" value="SJN11589.1"/>
    <property type="molecule type" value="Genomic_DNA"/>
</dbReference>
<dbReference type="AlphaFoldDB" id="A0A1R4HVK5"/>
<reference evidence="1 2" key="1">
    <citation type="submission" date="2017-02" db="EMBL/GenBank/DDBJ databases">
        <authorList>
            <person name="Dridi B."/>
        </authorList>
    </citation>
    <scope>NUCLEOTIDE SEQUENCE [LARGE SCALE GENOMIC DNA]</scope>
    <source>
        <strain evidence="1 2">JB380</strain>
    </source>
</reference>
<comment type="caution">
    <text evidence="1">The sequence shown here is derived from an EMBL/GenBank/DDBJ whole genome shotgun (WGS) entry which is preliminary data.</text>
</comment>
<name>A0A1R4HVK5_9GAMM</name>
<protein>
    <submittedName>
        <fullName evidence="1">Uncharacterized protein</fullName>
    </submittedName>
</protein>
<organism evidence="1 2">
    <name type="scientific">Halomonas citrativorans</name>
    <dbReference type="NCBI Taxonomy" id="2742612"/>
    <lineage>
        <taxon>Bacteria</taxon>
        <taxon>Pseudomonadati</taxon>
        <taxon>Pseudomonadota</taxon>
        <taxon>Gammaproteobacteria</taxon>
        <taxon>Oceanospirillales</taxon>
        <taxon>Halomonadaceae</taxon>
        <taxon>Halomonas</taxon>
    </lineage>
</organism>
<evidence type="ECO:0000313" key="1">
    <source>
        <dbReference type="EMBL" id="SJN11589.1"/>
    </source>
</evidence>
<accession>A0A1R4HVK5</accession>
<sequence>MSVLRYRRFIRGHLLGVGIHLPSGGVDALALLINVRFNVVDCLLLLVNVLPVGGHLAGFLRNVDAALCDKLKLYIQLVAHRF</sequence>
<proteinExistence type="predicted"/>
<gene>
    <name evidence="1" type="ORF">CZ787_06265</name>
</gene>
<evidence type="ECO:0000313" key="2">
    <source>
        <dbReference type="Proteomes" id="UP000196331"/>
    </source>
</evidence>